<name>D2JEQ0_STAAU</name>
<evidence type="ECO:0000256" key="1">
    <source>
        <dbReference type="ARBA" id="ARBA00004168"/>
    </source>
</evidence>
<dbReference type="Pfam" id="PF17936">
    <property type="entry name" value="Big_6"/>
    <property type="match status" value="2"/>
</dbReference>
<evidence type="ECO:0000256" key="5">
    <source>
        <dbReference type="ARBA" id="ARBA00023088"/>
    </source>
</evidence>
<evidence type="ECO:0000259" key="8">
    <source>
        <dbReference type="Pfam" id="PF00746"/>
    </source>
</evidence>
<accession>D2JEQ0</accession>
<evidence type="ECO:0000256" key="7">
    <source>
        <dbReference type="SAM" id="Phobius"/>
    </source>
</evidence>
<organism evidence="10">
    <name type="scientific">Staphylococcus aureus</name>
    <dbReference type="NCBI Taxonomy" id="1280"/>
    <lineage>
        <taxon>Bacteria</taxon>
        <taxon>Bacillati</taxon>
        <taxon>Bacillota</taxon>
        <taxon>Bacilli</taxon>
        <taxon>Bacillales</taxon>
        <taxon>Staphylococcaceae</taxon>
        <taxon>Staphylococcus</taxon>
    </lineage>
</organism>
<protein>
    <submittedName>
        <fullName evidence="10">Cell wall associated biofilm protein</fullName>
    </submittedName>
</protein>
<feature type="region of interest" description="Disordered" evidence="6">
    <location>
        <begin position="170"/>
        <end position="207"/>
    </location>
</feature>
<dbReference type="InterPro" id="IPR013783">
    <property type="entry name" value="Ig-like_fold"/>
</dbReference>
<dbReference type="AlphaFoldDB" id="D2JEQ0"/>
<dbReference type="EMBL" id="GQ900486">
    <property type="protein sequence ID" value="ACZ69329.1"/>
    <property type="molecule type" value="Genomic_DNA"/>
</dbReference>
<evidence type="ECO:0000256" key="6">
    <source>
        <dbReference type="SAM" id="MobiDB-lite"/>
    </source>
</evidence>
<feature type="domain" description="Bacterial Ig" evidence="9">
    <location>
        <begin position="176"/>
        <end position="260"/>
    </location>
</feature>
<evidence type="ECO:0000256" key="2">
    <source>
        <dbReference type="ARBA" id="ARBA00022512"/>
    </source>
</evidence>
<evidence type="ECO:0000259" key="9">
    <source>
        <dbReference type="Pfam" id="PF17936"/>
    </source>
</evidence>
<feature type="domain" description="Gram-positive cocci surface proteins LPxTG" evidence="8">
    <location>
        <begin position="397"/>
        <end position="439"/>
    </location>
</feature>
<evidence type="ECO:0000313" key="10">
    <source>
        <dbReference type="EMBL" id="ACZ69329.1"/>
    </source>
</evidence>
<keyword evidence="5" id="KW-0572">Peptidoglycan-anchor</keyword>
<dbReference type="InterPro" id="IPR038544">
    <property type="entry name" value="ACP_N_sf"/>
</dbReference>
<keyword evidence="7" id="KW-1133">Transmembrane helix</keyword>
<geneLocation type="plasmid" evidence="10">
    <name>SAP075A</name>
</geneLocation>
<keyword evidence="7" id="KW-0472">Membrane</keyword>
<evidence type="ECO:0000256" key="3">
    <source>
        <dbReference type="ARBA" id="ARBA00022525"/>
    </source>
</evidence>
<evidence type="ECO:0000256" key="4">
    <source>
        <dbReference type="ARBA" id="ARBA00022729"/>
    </source>
</evidence>
<dbReference type="Gene3D" id="2.60.500.10">
    <property type="entry name" value="Surface Active Protein domain"/>
    <property type="match status" value="1"/>
</dbReference>
<dbReference type="InterPro" id="IPR019931">
    <property type="entry name" value="LPXTG_anchor"/>
</dbReference>
<dbReference type="NCBIfam" id="NF033510">
    <property type="entry name" value="Ca_tandemer"/>
    <property type="match status" value="2"/>
</dbReference>
<reference evidence="10" key="1">
    <citation type="submission" date="2009-08" db="EMBL/GenBank/DDBJ databases">
        <authorList>
            <person name="Gill J."/>
            <person name="Borman J."/>
            <person name="Shetty J."/>
            <person name="Hostetler J."/>
            <person name="Durkin S."/>
            <person name="Montgomery B."/>
        </authorList>
    </citation>
    <scope>NUCLEOTIDE SEQUENCE</scope>
    <source>
        <strain evidence="10">B111</strain>
        <plasmid evidence="10">SAP075A</plasmid>
    </source>
</reference>
<keyword evidence="2" id="KW-0134">Cell wall</keyword>
<sequence>MKFLKDAKFSSDSENLDIRLRPEYNVGNALVVRVDKEINPEKFVDYPEGYTVQSYVSKGSDYPSVEKIVKNKITGMYKITYTLMDKAGNPVNGSDGQVVIRSLNIYFYDPTPVLESIDKVNKKIKDGNYSNGDEVKKELDKIRVDIERPKEIPNIKEFLSKVDMEEKKLKVTDTTAPEAPSVNDTEVGSKKVSGKGHEVGNTVTVTFPDGKTATSKVDEKGNWTVDVPEGTELKVGNEITATETDMSGNKSESGKGKVTDTTAPEAPSVNDTEVGSKKVSGKGHEVGNTVTVTFPDGKTATSKVDEKGNWTVDVPEGTELKVGNEITATETDMSGNKSESGKGKVTDTTAPEAPSVNDTEVGSKKVSGKGHEVGNTVTVTFPDGKTATSKVDEKGNNYKNEKLLPNTGMKQEGKNTAFSSIIIILMASMLFINKRRKKENKEI</sequence>
<feature type="region of interest" description="Disordered" evidence="6">
    <location>
        <begin position="331"/>
        <end position="407"/>
    </location>
</feature>
<feature type="transmembrane region" description="Helical" evidence="7">
    <location>
        <begin position="416"/>
        <end position="433"/>
    </location>
</feature>
<feature type="compositionally biased region" description="Basic and acidic residues" evidence="6">
    <location>
        <begin position="390"/>
        <end position="402"/>
    </location>
</feature>
<dbReference type="InterPro" id="IPR041498">
    <property type="entry name" value="Big_6"/>
</dbReference>
<keyword evidence="10" id="KW-0614">Plasmid</keyword>
<dbReference type="Pfam" id="PF00746">
    <property type="entry name" value="Gram_pos_anchor"/>
    <property type="match status" value="1"/>
</dbReference>
<feature type="domain" description="Bacterial Ig" evidence="9">
    <location>
        <begin position="263"/>
        <end position="347"/>
    </location>
</feature>
<comment type="subcellular location">
    <subcellularLocation>
        <location evidence="1">Secreted</location>
        <location evidence="1">Cell wall</location>
        <topology evidence="1">Peptidoglycan-anchor</topology>
    </subcellularLocation>
</comment>
<keyword evidence="7" id="KW-0812">Transmembrane</keyword>
<keyword evidence="4" id="KW-0732">Signal</keyword>
<dbReference type="Gene3D" id="2.60.40.10">
    <property type="entry name" value="Immunoglobulins"/>
    <property type="match status" value="3"/>
</dbReference>
<feature type="region of interest" description="Disordered" evidence="6">
    <location>
        <begin position="244"/>
        <end position="294"/>
    </location>
</feature>
<proteinExistence type="predicted"/>
<keyword evidence="3" id="KW-0964">Secreted</keyword>
<gene>
    <name evidence="10" type="ORF">SAP075A_043</name>
</gene>
<reference evidence="10" key="2">
    <citation type="submission" date="2009-12" db="EMBL/GenBank/DDBJ databases">
        <authorList>
            <person name="Summers A.O."/>
            <person name="Shearer J."/>
            <person name="Wireman J."/>
        </authorList>
    </citation>
    <scope>NUCLEOTIDE SEQUENCE</scope>
    <source>
        <strain evidence="10">B111</strain>
        <plasmid evidence="10">SAP075A</plasmid>
    </source>
</reference>